<feature type="non-terminal residue" evidence="1">
    <location>
        <position position="1"/>
    </location>
</feature>
<gene>
    <name evidence="1" type="ORF">SPARVUS_LOCUS4504654</name>
</gene>
<protein>
    <submittedName>
        <fullName evidence="1">Uncharacterized protein</fullName>
    </submittedName>
</protein>
<reference evidence="1" key="1">
    <citation type="submission" date="2023-05" db="EMBL/GenBank/DDBJ databases">
        <authorList>
            <person name="Stuckert A."/>
        </authorList>
    </citation>
    <scope>NUCLEOTIDE SEQUENCE</scope>
</reference>
<sequence length="46" mass="5217">SGVLQPPRAERKLHLQALASTQLDTERSHKTALTPDEKRNLAVYIY</sequence>
<dbReference type="Proteomes" id="UP001162483">
    <property type="component" value="Unassembled WGS sequence"/>
</dbReference>
<accession>A0ABN9C7Q0</accession>
<comment type="caution">
    <text evidence="1">The sequence shown here is derived from an EMBL/GenBank/DDBJ whole genome shotgun (WGS) entry which is preliminary data.</text>
</comment>
<proteinExistence type="predicted"/>
<evidence type="ECO:0000313" key="2">
    <source>
        <dbReference type="Proteomes" id="UP001162483"/>
    </source>
</evidence>
<dbReference type="EMBL" id="CATNWA010008414">
    <property type="protein sequence ID" value="CAI9556077.1"/>
    <property type="molecule type" value="Genomic_DNA"/>
</dbReference>
<organism evidence="1 2">
    <name type="scientific">Staurois parvus</name>
    <dbReference type="NCBI Taxonomy" id="386267"/>
    <lineage>
        <taxon>Eukaryota</taxon>
        <taxon>Metazoa</taxon>
        <taxon>Chordata</taxon>
        <taxon>Craniata</taxon>
        <taxon>Vertebrata</taxon>
        <taxon>Euteleostomi</taxon>
        <taxon>Amphibia</taxon>
        <taxon>Batrachia</taxon>
        <taxon>Anura</taxon>
        <taxon>Neobatrachia</taxon>
        <taxon>Ranoidea</taxon>
        <taxon>Ranidae</taxon>
        <taxon>Staurois</taxon>
    </lineage>
</organism>
<name>A0ABN9C7Q0_9NEOB</name>
<evidence type="ECO:0000313" key="1">
    <source>
        <dbReference type="EMBL" id="CAI9556077.1"/>
    </source>
</evidence>
<keyword evidence="2" id="KW-1185">Reference proteome</keyword>